<keyword evidence="9" id="KW-1185">Reference proteome</keyword>
<comment type="subcellular location">
    <subcellularLocation>
        <location evidence="1">Cell envelope</location>
    </subcellularLocation>
</comment>
<keyword evidence="6" id="KW-0732">Signal</keyword>
<name>W9DCT9_9ACTN</name>
<evidence type="ECO:0000313" key="9">
    <source>
        <dbReference type="Proteomes" id="UP000035035"/>
    </source>
</evidence>
<gene>
    <name evidence="8" type="ORF">V525_14440</name>
</gene>
<dbReference type="Pfam" id="PF08534">
    <property type="entry name" value="Redoxin"/>
    <property type="match status" value="1"/>
</dbReference>
<dbReference type="GO" id="GO:0030313">
    <property type="term" value="C:cell envelope"/>
    <property type="evidence" value="ECO:0007669"/>
    <property type="project" value="UniProtKB-SubCell"/>
</dbReference>
<keyword evidence="3" id="KW-0812">Transmembrane</keyword>
<evidence type="ECO:0000313" key="8">
    <source>
        <dbReference type="EMBL" id="ETA06204.1"/>
    </source>
</evidence>
<dbReference type="Proteomes" id="UP000035035">
    <property type="component" value="Unassembled WGS sequence"/>
</dbReference>
<dbReference type="PROSITE" id="PS00194">
    <property type="entry name" value="THIOREDOXIN_1"/>
    <property type="match status" value="1"/>
</dbReference>
<evidence type="ECO:0000256" key="2">
    <source>
        <dbReference type="ARBA" id="ARBA00022748"/>
    </source>
</evidence>
<feature type="signal peptide" evidence="6">
    <location>
        <begin position="1"/>
        <end position="29"/>
    </location>
</feature>
<dbReference type="GO" id="GO:0017004">
    <property type="term" value="P:cytochrome complex assembly"/>
    <property type="evidence" value="ECO:0007669"/>
    <property type="project" value="UniProtKB-KW"/>
</dbReference>
<dbReference type="InterPro" id="IPR017937">
    <property type="entry name" value="Thioredoxin_CS"/>
</dbReference>
<protein>
    <submittedName>
        <fullName evidence="8">Alkyl hydroperoxide reductase</fullName>
    </submittedName>
</protein>
<evidence type="ECO:0000256" key="1">
    <source>
        <dbReference type="ARBA" id="ARBA00004196"/>
    </source>
</evidence>
<dbReference type="SUPFAM" id="SSF52833">
    <property type="entry name" value="Thioredoxin-like"/>
    <property type="match status" value="1"/>
</dbReference>
<reference evidence="8 9" key="1">
    <citation type="journal article" date="2014" name="Genome Announc.">
        <title>Draft Genome Sequence of Gordonia alkanivorans Strain CGMCC6845, a Halotolerant Hydrocarbon-Degrading Bacterium.</title>
        <authorList>
            <person name="Wang X."/>
            <person name="Jin D."/>
            <person name="Zhou L."/>
            <person name="Wu L."/>
            <person name="An W."/>
            <person name="Zhao L."/>
        </authorList>
    </citation>
    <scope>NUCLEOTIDE SEQUENCE [LARGE SCALE GENOMIC DNA]</scope>
    <source>
        <strain evidence="8 9">CGMCC 6845</strain>
    </source>
</reference>
<dbReference type="HOGENOM" id="CLU_042529_11_1_11"/>
<dbReference type="PANTHER" id="PTHR42852">
    <property type="entry name" value="THIOL:DISULFIDE INTERCHANGE PROTEIN DSBE"/>
    <property type="match status" value="1"/>
</dbReference>
<keyword evidence="5" id="KW-0676">Redox-active center</keyword>
<dbReference type="PROSITE" id="PS51257">
    <property type="entry name" value="PROKAR_LIPOPROTEIN"/>
    <property type="match status" value="1"/>
</dbReference>
<evidence type="ECO:0000259" key="7">
    <source>
        <dbReference type="PROSITE" id="PS51352"/>
    </source>
</evidence>
<dbReference type="PATRIC" id="fig|1423140.3.peg.2890"/>
<keyword evidence="2" id="KW-0201">Cytochrome c-type biogenesis</keyword>
<dbReference type="CDD" id="cd02966">
    <property type="entry name" value="TlpA_like_family"/>
    <property type="match status" value="1"/>
</dbReference>
<feature type="chain" id="PRO_5004921135" evidence="6">
    <location>
        <begin position="30"/>
        <end position="208"/>
    </location>
</feature>
<evidence type="ECO:0000256" key="6">
    <source>
        <dbReference type="SAM" id="SignalP"/>
    </source>
</evidence>
<dbReference type="InterPro" id="IPR013766">
    <property type="entry name" value="Thioredoxin_domain"/>
</dbReference>
<dbReference type="GO" id="GO:0016491">
    <property type="term" value="F:oxidoreductase activity"/>
    <property type="evidence" value="ECO:0007669"/>
    <property type="project" value="InterPro"/>
</dbReference>
<evidence type="ECO:0000256" key="3">
    <source>
        <dbReference type="ARBA" id="ARBA00022968"/>
    </source>
</evidence>
<dbReference type="Gene3D" id="3.40.30.10">
    <property type="entry name" value="Glutaredoxin"/>
    <property type="match status" value="1"/>
</dbReference>
<dbReference type="EMBL" id="AYXO01000026">
    <property type="protein sequence ID" value="ETA06204.1"/>
    <property type="molecule type" value="Genomic_DNA"/>
</dbReference>
<dbReference type="InterPro" id="IPR036249">
    <property type="entry name" value="Thioredoxin-like_sf"/>
</dbReference>
<feature type="domain" description="Thioredoxin" evidence="7">
    <location>
        <begin position="60"/>
        <end position="201"/>
    </location>
</feature>
<evidence type="ECO:0000256" key="5">
    <source>
        <dbReference type="ARBA" id="ARBA00023284"/>
    </source>
</evidence>
<dbReference type="PANTHER" id="PTHR42852:SF6">
    <property type="entry name" value="THIOL:DISULFIDE INTERCHANGE PROTEIN DSBE"/>
    <property type="match status" value="1"/>
</dbReference>
<dbReference type="AlphaFoldDB" id="W9DCT9"/>
<dbReference type="InterPro" id="IPR013740">
    <property type="entry name" value="Redoxin"/>
</dbReference>
<proteinExistence type="predicted"/>
<accession>W9DCT9</accession>
<organism evidence="8 9">
    <name type="scientific">Gordonia alkanivorans CGMCC 6845</name>
    <dbReference type="NCBI Taxonomy" id="1423140"/>
    <lineage>
        <taxon>Bacteria</taxon>
        <taxon>Bacillati</taxon>
        <taxon>Actinomycetota</taxon>
        <taxon>Actinomycetes</taxon>
        <taxon>Mycobacteriales</taxon>
        <taxon>Gordoniaceae</taxon>
        <taxon>Gordonia</taxon>
    </lineage>
</organism>
<sequence>MLVQQGRRVSAVRAAVLALMCVVPWVASGCGSAGDDAVAQGGTFQFVSPGGQTVITYDPPSSRQRIADVSGPDVVTDQTVGLDDFAGKVVVINVWGSWCGPCRGEADDLEHVYAQNKTSGVEFLGINLRDNRQAAKDFIVDRKVAFPSIYDFAGITLAALTTPTSVVPTTIVLDRDHRPAAVFLKAITADELGATVQRVVAEPVAQPQ</sequence>
<dbReference type="InterPro" id="IPR050553">
    <property type="entry name" value="Thioredoxin_ResA/DsbE_sf"/>
</dbReference>
<comment type="caution">
    <text evidence="8">The sequence shown here is derived from an EMBL/GenBank/DDBJ whole genome shotgun (WGS) entry which is preliminary data.</text>
</comment>
<dbReference type="PROSITE" id="PS51352">
    <property type="entry name" value="THIOREDOXIN_2"/>
    <property type="match status" value="1"/>
</dbReference>
<keyword evidence="3" id="KW-0735">Signal-anchor</keyword>
<evidence type="ECO:0000256" key="4">
    <source>
        <dbReference type="ARBA" id="ARBA00023157"/>
    </source>
</evidence>
<keyword evidence="4" id="KW-1015">Disulfide bond</keyword>